<dbReference type="Gene3D" id="3.40.50.1820">
    <property type="entry name" value="alpha/beta hydrolase"/>
    <property type="match status" value="1"/>
</dbReference>
<dbReference type="AlphaFoldDB" id="A0A7W5BDA6"/>
<evidence type="ECO:0000313" key="3">
    <source>
        <dbReference type="EMBL" id="MBB3120745.1"/>
    </source>
</evidence>
<feature type="domain" description="AB hydrolase-1" evidence="2">
    <location>
        <begin position="23"/>
        <end position="276"/>
    </location>
</feature>
<evidence type="ECO:0000259" key="2">
    <source>
        <dbReference type="Pfam" id="PF00561"/>
    </source>
</evidence>
<comment type="caution">
    <text evidence="3">The sequence shown here is derived from an EMBL/GenBank/DDBJ whole genome shotgun (WGS) entry which is preliminary data.</text>
</comment>
<accession>A0A7W5BDA6</accession>
<dbReference type="EMBL" id="JACHXD010000011">
    <property type="protein sequence ID" value="MBB3120745.1"/>
    <property type="molecule type" value="Genomic_DNA"/>
</dbReference>
<keyword evidence="1" id="KW-0378">Hydrolase</keyword>
<reference evidence="3 4" key="1">
    <citation type="submission" date="2020-08" db="EMBL/GenBank/DDBJ databases">
        <title>Genomic Encyclopedia of Type Strains, Phase III (KMG-III): the genomes of soil and plant-associated and newly described type strains.</title>
        <authorList>
            <person name="Whitman W."/>
        </authorList>
    </citation>
    <scope>NUCLEOTIDE SEQUENCE [LARGE SCALE GENOMIC DNA]</scope>
    <source>
        <strain evidence="3 4">CECT 8897</strain>
    </source>
</reference>
<dbReference type="RefSeq" id="WP_183442510.1">
    <property type="nucleotide sequence ID" value="NZ_JACHXD010000011.1"/>
</dbReference>
<dbReference type="InterPro" id="IPR029058">
    <property type="entry name" value="AB_hydrolase_fold"/>
</dbReference>
<dbReference type="PRINTS" id="PR00412">
    <property type="entry name" value="EPOXHYDRLASE"/>
</dbReference>
<dbReference type="SUPFAM" id="SSF53474">
    <property type="entry name" value="alpha/beta-Hydrolases"/>
    <property type="match status" value="1"/>
</dbReference>
<evidence type="ECO:0000256" key="1">
    <source>
        <dbReference type="ARBA" id="ARBA00022801"/>
    </source>
</evidence>
<proteinExistence type="predicted"/>
<dbReference type="Pfam" id="PF00561">
    <property type="entry name" value="Abhydrolase_1"/>
    <property type="match status" value="1"/>
</dbReference>
<keyword evidence="4" id="KW-1185">Reference proteome</keyword>
<dbReference type="PANTHER" id="PTHR43329">
    <property type="entry name" value="EPOXIDE HYDROLASE"/>
    <property type="match status" value="1"/>
</dbReference>
<evidence type="ECO:0000313" key="4">
    <source>
        <dbReference type="Proteomes" id="UP000541535"/>
    </source>
</evidence>
<name>A0A7W5BDA6_9BURK</name>
<protein>
    <submittedName>
        <fullName evidence="3">Pimeloyl-ACP methyl ester carboxylesterase</fullName>
    </submittedName>
</protein>
<dbReference type="InterPro" id="IPR000639">
    <property type="entry name" value="Epox_hydrolase-like"/>
</dbReference>
<organism evidence="3 4">
    <name type="scientific">Pseudoduganella violacea</name>
    <dbReference type="NCBI Taxonomy" id="1715466"/>
    <lineage>
        <taxon>Bacteria</taxon>
        <taxon>Pseudomonadati</taxon>
        <taxon>Pseudomonadota</taxon>
        <taxon>Betaproteobacteria</taxon>
        <taxon>Burkholderiales</taxon>
        <taxon>Oxalobacteraceae</taxon>
        <taxon>Telluria group</taxon>
        <taxon>Pseudoduganella</taxon>
    </lineage>
</organism>
<dbReference type="Proteomes" id="UP000541535">
    <property type="component" value="Unassembled WGS sequence"/>
</dbReference>
<dbReference type="GO" id="GO:0016787">
    <property type="term" value="F:hydrolase activity"/>
    <property type="evidence" value="ECO:0007669"/>
    <property type="project" value="UniProtKB-KW"/>
</dbReference>
<sequence>MQFLTTERLHIAYREYGPPQGAPVFLLHGWPDDVHTWDALAPALAEQGYRVLAPSLRGCGDTRFRDSAIPRSGQLSALAQDVFDMALALDIRRFRVVGHDWGARAAYNAALLAPEKVERCVGISVGWGSNDPHQTLSLAQARNYWYHWYMATERGAVAVRKERRELAHLLWQTWSPGWQFNEADFRTTAHAFDNPDWASVTVHSYRHRWGWAESDPYYSALETELRRNSVITVPTLTLHGALDGANDPATSAQREHLFAAPYRRLLLDGVGHFPQREQPARVAQEVIAWLR</sequence>
<dbReference type="InterPro" id="IPR000073">
    <property type="entry name" value="AB_hydrolase_1"/>
</dbReference>
<gene>
    <name evidence="3" type="ORF">FHS03_003815</name>
</gene>